<dbReference type="SUPFAM" id="SSF53448">
    <property type="entry name" value="Nucleotide-diphospho-sugar transferases"/>
    <property type="match status" value="1"/>
</dbReference>
<dbReference type="CDD" id="cd00761">
    <property type="entry name" value="Glyco_tranf_GTA_type"/>
    <property type="match status" value="1"/>
</dbReference>
<dbReference type="EMBL" id="CP004846">
    <property type="protein sequence ID" value="AGP77741.1"/>
    <property type="molecule type" value="Genomic_DNA"/>
</dbReference>
<dbReference type="BioCyc" id="AMAC1300253:G12YX-1347-MONOMER"/>
<name>S5AG47_9ALTE</name>
<dbReference type="KEGG" id="amh:I633_08395"/>
<gene>
    <name evidence="2" type="ORF">I633_08395</name>
</gene>
<evidence type="ECO:0000259" key="1">
    <source>
        <dbReference type="Pfam" id="PF00535"/>
    </source>
</evidence>
<reference evidence="2 3" key="1">
    <citation type="journal article" date="2013" name="Genome Biol. Evol.">
        <title>Genomic Diversity of "Deep Ecotype" Alteromonas macleodii Isolates: Evidence for Pan-Mediterranean Clonal Frames.</title>
        <authorList>
            <person name="Lopez-Perez M."/>
            <person name="Gonzaga A."/>
            <person name="Rodriguez-Valera F."/>
        </authorList>
    </citation>
    <scope>NUCLEOTIDE SEQUENCE [LARGE SCALE GENOMIC DNA]</scope>
    <source>
        <strain evidence="3">'English Channel 615'</strain>
    </source>
</reference>
<dbReference type="InterPro" id="IPR001173">
    <property type="entry name" value="Glyco_trans_2-like"/>
</dbReference>
<dbReference type="PANTHER" id="PTHR22916">
    <property type="entry name" value="GLYCOSYLTRANSFERASE"/>
    <property type="match status" value="1"/>
</dbReference>
<keyword evidence="2" id="KW-0808">Transferase</keyword>
<dbReference type="PATRIC" id="fig|1300253.3.peg.1746"/>
<dbReference type="AlphaFoldDB" id="S5AG47"/>
<evidence type="ECO:0000313" key="3">
    <source>
        <dbReference type="Proteomes" id="UP000014909"/>
    </source>
</evidence>
<dbReference type="HOGENOM" id="CLU_025996_0_0_6"/>
<protein>
    <submittedName>
        <fullName evidence="2">Family 2 glycosyl transferase</fullName>
    </submittedName>
</protein>
<organism evidence="2 3">
    <name type="scientific">Alteromonas mediterranea 615</name>
    <dbReference type="NCBI Taxonomy" id="1300253"/>
    <lineage>
        <taxon>Bacteria</taxon>
        <taxon>Pseudomonadati</taxon>
        <taxon>Pseudomonadota</taxon>
        <taxon>Gammaproteobacteria</taxon>
        <taxon>Alteromonadales</taxon>
        <taxon>Alteromonadaceae</taxon>
        <taxon>Alteromonas/Salinimonas group</taxon>
        <taxon>Alteromonas</taxon>
    </lineage>
</organism>
<evidence type="ECO:0000313" key="2">
    <source>
        <dbReference type="EMBL" id="AGP77741.1"/>
    </source>
</evidence>
<feature type="domain" description="Glycosyltransferase 2-like" evidence="1">
    <location>
        <begin position="4"/>
        <end position="171"/>
    </location>
</feature>
<proteinExistence type="predicted"/>
<accession>S5AG47</accession>
<dbReference type="Gene3D" id="3.90.550.10">
    <property type="entry name" value="Spore Coat Polysaccharide Biosynthesis Protein SpsA, Chain A"/>
    <property type="match status" value="1"/>
</dbReference>
<dbReference type="InterPro" id="IPR029044">
    <property type="entry name" value="Nucleotide-diphossugar_trans"/>
</dbReference>
<dbReference type="Proteomes" id="UP000014909">
    <property type="component" value="Chromosome"/>
</dbReference>
<dbReference type="PANTHER" id="PTHR22916:SF3">
    <property type="entry name" value="UDP-GLCNAC:BETAGAL BETA-1,3-N-ACETYLGLUCOSAMINYLTRANSFERASE-LIKE PROTEIN 1"/>
    <property type="match status" value="1"/>
</dbReference>
<sequence length="321" mass="36872">MEISAVIPCYNGEKFLEDAVESINQQTYLPKEIVIINDGSIDSSGDIIERLKESSRVEIKSISQANHGVSSARNVGIANASYEWVAFLDVDDIWLSTMLESKVNFARKHDGNLGLICCNYYVDNIDDSCEKHNGSINAKRAHDRLIKGTEFQSILLRENFIGTATTMMFNRHSALLIGGFDSLMKHSEEFDFILRLGCITDVAVLSEPLALKRHHGENLSDDKELYFYSHYFSCKKNTMYENKYSKIVFSKNVKKLMQLDLEKFATGYCNQVYEKNKTSGLITYIKFFFRMRTLNGLYYHLVGFIKKMIRTVSFNLLRKRT</sequence>
<dbReference type="GO" id="GO:0016758">
    <property type="term" value="F:hexosyltransferase activity"/>
    <property type="evidence" value="ECO:0007669"/>
    <property type="project" value="UniProtKB-ARBA"/>
</dbReference>
<dbReference type="Pfam" id="PF00535">
    <property type="entry name" value="Glycos_transf_2"/>
    <property type="match status" value="1"/>
</dbReference>